<name>A0AAE1TTN3_9EUCA</name>
<keyword evidence="1" id="KW-1133">Transmembrane helix</keyword>
<proteinExistence type="predicted"/>
<protein>
    <submittedName>
        <fullName evidence="2">Uncharacterized protein</fullName>
    </submittedName>
</protein>
<organism evidence="2 3">
    <name type="scientific">Petrolisthes manimaculis</name>
    <dbReference type="NCBI Taxonomy" id="1843537"/>
    <lineage>
        <taxon>Eukaryota</taxon>
        <taxon>Metazoa</taxon>
        <taxon>Ecdysozoa</taxon>
        <taxon>Arthropoda</taxon>
        <taxon>Crustacea</taxon>
        <taxon>Multicrustacea</taxon>
        <taxon>Malacostraca</taxon>
        <taxon>Eumalacostraca</taxon>
        <taxon>Eucarida</taxon>
        <taxon>Decapoda</taxon>
        <taxon>Pleocyemata</taxon>
        <taxon>Anomura</taxon>
        <taxon>Galatheoidea</taxon>
        <taxon>Porcellanidae</taxon>
        <taxon>Petrolisthes</taxon>
    </lineage>
</organism>
<reference evidence="2" key="1">
    <citation type="submission" date="2023-11" db="EMBL/GenBank/DDBJ databases">
        <title>Genome assemblies of two species of porcelain crab, Petrolisthes cinctipes and Petrolisthes manimaculis (Anomura: Porcellanidae).</title>
        <authorList>
            <person name="Angst P."/>
        </authorList>
    </citation>
    <scope>NUCLEOTIDE SEQUENCE</scope>
    <source>
        <strain evidence="2">PB745_02</strain>
        <tissue evidence="2">Gill</tissue>
    </source>
</reference>
<dbReference type="AlphaFoldDB" id="A0AAE1TTN3"/>
<evidence type="ECO:0000256" key="1">
    <source>
        <dbReference type="SAM" id="Phobius"/>
    </source>
</evidence>
<keyword evidence="3" id="KW-1185">Reference proteome</keyword>
<evidence type="ECO:0000313" key="2">
    <source>
        <dbReference type="EMBL" id="KAK4294830.1"/>
    </source>
</evidence>
<dbReference type="EMBL" id="JAWZYT010004193">
    <property type="protein sequence ID" value="KAK4294830.1"/>
    <property type="molecule type" value="Genomic_DNA"/>
</dbReference>
<comment type="caution">
    <text evidence="2">The sequence shown here is derived from an EMBL/GenBank/DDBJ whole genome shotgun (WGS) entry which is preliminary data.</text>
</comment>
<gene>
    <name evidence="2" type="ORF">Pmani_032567</name>
</gene>
<feature type="transmembrane region" description="Helical" evidence="1">
    <location>
        <begin position="53"/>
        <end position="79"/>
    </location>
</feature>
<keyword evidence="1" id="KW-0472">Membrane</keyword>
<keyword evidence="1" id="KW-0812">Transmembrane</keyword>
<dbReference type="Proteomes" id="UP001292094">
    <property type="component" value="Unassembled WGS sequence"/>
</dbReference>
<accession>A0AAE1TTN3</accession>
<evidence type="ECO:0000313" key="3">
    <source>
        <dbReference type="Proteomes" id="UP001292094"/>
    </source>
</evidence>
<sequence length="86" mass="9282">MVYNTLDYDVLTKNLTAPLLVVDAAKGPRVQPSPSRDKHYGIRRSRNKSRINIMDTISGGVCVCGIVGTLALALSLTLINTAGPLW</sequence>